<feature type="compositionally biased region" description="Polar residues" evidence="2">
    <location>
        <begin position="92"/>
        <end position="103"/>
    </location>
</feature>
<dbReference type="AlphaFoldDB" id="A0A077ZRR9"/>
<gene>
    <name evidence="3" type="primary">Contig15837.g16879</name>
    <name evidence="3" type="ORF">STYLEM_131</name>
</gene>
<sequence>MKNERMSITDFTPVKSGHFHQNKNSLMESMNSNSKIFTQSVNSKNRVKPPIYQKTQVSPILETQTDSFTREFQTTNSFKNKAQDFSDPYHKMQTSTDTSGATKSTYNTVNTQQQEESTHHHLFQRLNYMNIEDDEKQDQSLQSSINTTTMNVMFLGAEDQSLSIVDEISSVNFDDSFIDNKIKGILCEQKELKNELSKLTQIIHVGNKKKKTLKQERGKGLSPILNKQQIQMLHKISSQNIKTDSSYIIDQLIASLKIKCLEHGIELTDFDAYQNKIQQNSNQEFRLQQLIDLIFQHYDQLNQENQQKERETEKEIYLINQLDKSNKILKEGKIRNQQVVLENQYLHQRIDQLKCDYQNLQEQIEQSRLERSQFDEKYFQLQQKYNNLKSQRNSFDQGYQQNIQSNYNDRALSAYKLKASDCRKILNEVIYHLLISQVCLLVDQANDATQLPQKIQDLVLDYERLRKNVGNDQQRLNLINQVDEMDRFKRQLLLIMDLNEPKDCQNQVPLTLLLKKIRENKIVSDSLQNMTKHINLLKEHYGLARSAPDQELILKIQDQTQSNKDHTALRSLEGQKTQQTISNFKSFNTSVPSECSSNRVSLKPNYYKVQKIKREMTYNTVTQQSSRDLKLI</sequence>
<evidence type="ECO:0000313" key="4">
    <source>
        <dbReference type="Proteomes" id="UP000039865"/>
    </source>
</evidence>
<feature type="coiled-coil region" evidence="1">
    <location>
        <begin position="343"/>
        <end position="391"/>
    </location>
</feature>
<evidence type="ECO:0000256" key="2">
    <source>
        <dbReference type="SAM" id="MobiDB-lite"/>
    </source>
</evidence>
<protein>
    <submittedName>
        <fullName evidence="3">Uncharacterized protein</fullName>
    </submittedName>
</protein>
<name>A0A077ZRR9_STYLE</name>
<evidence type="ECO:0000313" key="3">
    <source>
        <dbReference type="EMBL" id="CDW71191.1"/>
    </source>
</evidence>
<dbReference type="EMBL" id="CCKQ01000121">
    <property type="protein sequence ID" value="CDW71191.1"/>
    <property type="molecule type" value="Genomic_DNA"/>
</dbReference>
<proteinExistence type="predicted"/>
<evidence type="ECO:0000256" key="1">
    <source>
        <dbReference type="SAM" id="Coils"/>
    </source>
</evidence>
<feature type="region of interest" description="Disordered" evidence="2">
    <location>
        <begin position="81"/>
        <end position="103"/>
    </location>
</feature>
<keyword evidence="1" id="KW-0175">Coiled coil</keyword>
<accession>A0A077ZRR9</accession>
<feature type="compositionally biased region" description="Basic and acidic residues" evidence="2">
    <location>
        <begin position="81"/>
        <end position="90"/>
    </location>
</feature>
<reference evidence="3 4" key="1">
    <citation type="submission" date="2014-06" db="EMBL/GenBank/DDBJ databases">
        <authorList>
            <person name="Swart Estienne"/>
        </authorList>
    </citation>
    <scope>NUCLEOTIDE SEQUENCE [LARGE SCALE GENOMIC DNA]</scope>
    <source>
        <strain evidence="3 4">130c</strain>
    </source>
</reference>
<dbReference type="Proteomes" id="UP000039865">
    <property type="component" value="Unassembled WGS sequence"/>
</dbReference>
<dbReference type="InParanoid" id="A0A077ZRR9"/>
<dbReference type="OrthoDB" id="10691157at2759"/>
<organism evidence="3 4">
    <name type="scientific">Stylonychia lemnae</name>
    <name type="common">Ciliate</name>
    <dbReference type="NCBI Taxonomy" id="5949"/>
    <lineage>
        <taxon>Eukaryota</taxon>
        <taxon>Sar</taxon>
        <taxon>Alveolata</taxon>
        <taxon>Ciliophora</taxon>
        <taxon>Intramacronucleata</taxon>
        <taxon>Spirotrichea</taxon>
        <taxon>Stichotrichia</taxon>
        <taxon>Sporadotrichida</taxon>
        <taxon>Oxytrichidae</taxon>
        <taxon>Stylonychinae</taxon>
        <taxon>Stylonychia</taxon>
    </lineage>
</organism>
<keyword evidence="4" id="KW-1185">Reference proteome</keyword>